<comment type="caution">
    <text evidence="2">The sequence shown here is derived from an EMBL/GenBank/DDBJ whole genome shotgun (WGS) entry which is preliminary data.</text>
</comment>
<dbReference type="RefSeq" id="WP_227779050.1">
    <property type="nucleotide sequence ID" value="NZ_JBHMAI010000002.1"/>
</dbReference>
<protein>
    <submittedName>
        <fullName evidence="2">Uncharacterized protein</fullName>
    </submittedName>
</protein>
<keyword evidence="3" id="KW-1185">Reference proteome</keyword>
<gene>
    <name evidence="2" type="ORF">GCM10025751_55800</name>
</gene>
<evidence type="ECO:0000313" key="2">
    <source>
        <dbReference type="EMBL" id="GAA5065201.1"/>
    </source>
</evidence>
<dbReference type="AlphaFoldDB" id="A0AAV3UR96"/>
<dbReference type="Proteomes" id="UP001501729">
    <property type="component" value="Unassembled WGS sequence"/>
</dbReference>
<dbReference type="EMBL" id="BAABKX010000030">
    <property type="protein sequence ID" value="GAA5065201.1"/>
    <property type="molecule type" value="Genomic_DNA"/>
</dbReference>
<proteinExistence type="predicted"/>
<accession>A0AAV3UR96</accession>
<name>A0AAV3UR96_9EURY</name>
<feature type="region of interest" description="Disordered" evidence="1">
    <location>
        <begin position="1"/>
        <end position="44"/>
    </location>
</feature>
<organism evidence="2 3">
    <name type="scientific">Haladaptatus pallidirubidus</name>
    <dbReference type="NCBI Taxonomy" id="1008152"/>
    <lineage>
        <taxon>Archaea</taxon>
        <taxon>Methanobacteriati</taxon>
        <taxon>Methanobacteriota</taxon>
        <taxon>Stenosarchaea group</taxon>
        <taxon>Halobacteria</taxon>
        <taxon>Halobacteriales</taxon>
        <taxon>Haladaptataceae</taxon>
        <taxon>Haladaptatus</taxon>
    </lineage>
</organism>
<evidence type="ECO:0000256" key="1">
    <source>
        <dbReference type="SAM" id="MobiDB-lite"/>
    </source>
</evidence>
<reference evidence="2 3" key="1">
    <citation type="journal article" date="2019" name="Int. J. Syst. Evol. Microbiol.">
        <title>The Global Catalogue of Microorganisms (GCM) 10K type strain sequencing project: providing services to taxonomists for standard genome sequencing and annotation.</title>
        <authorList>
            <consortium name="The Broad Institute Genomics Platform"/>
            <consortium name="The Broad Institute Genome Sequencing Center for Infectious Disease"/>
            <person name="Wu L."/>
            <person name="Ma J."/>
        </authorList>
    </citation>
    <scope>NUCLEOTIDE SEQUENCE [LARGE SCALE GENOMIC DNA]</scope>
    <source>
        <strain evidence="2 3">JCM 17504</strain>
    </source>
</reference>
<evidence type="ECO:0000313" key="3">
    <source>
        <dbReference type="Proteomes" id="UP001501729"/>
    </source>
</evidence>
<sequence>MHEGNGEPIEEEDAFLRELGIDPDEADEQMPPGLDEQCVSHRDDRPPQIVSTAVAGDCNKKAKTQRNCDRSLVVTGTRNPWQYRRKAVTHNYCSRASTVN</sequence>